<gene>
    <name evidence="1" type="ORF">MNBD_ALPHA01-1954</name>
</gene>
<dbReference type="InterPro" id="IPR007709">
    <property type="entry name" value="N-FG_amidohydro"/>
</dbReference>
<dbReference type="Pfam" id="PF05013">
    <property type="entry name" value="FGase"/>
    <property type="match status" value="1"/>
</dbReference>
<evidence type="ECO:0000313" key="1">
    <source>
        <dbReference type="EMBL" id="VAV90209.1"/>
    </source>
</evidence>
<proteinExistence type="predicted"/>
<reference evidence="1" key="1">
    <citation type="submission" date="2018-06" db="EMBL/GenBank/DDBJ databases">
        <authorList>
            <person name="Zhirakovskaya E."/>
        </authorList>
    </citation>
    <scope>NUCLEOTIDE SEQUENCE</scope>
</reference>
<keyword evidence="1" id="KW-0378">Hydrolase</keyword>
<protein>
    <submittedName>
        <fullName evidence="1">N-formylglutamate deformylase</fullName>
        <ecNumber evidence="1">3.5.1.68</ecNumber>
    </submittedName>
</protein>
<dbReference type="Gene3D" id="3.40.630.40">
    <property type="entry name" value="Zn-dependent exopeptidases"/>
    <property type="match status" value="1"/>
</dbReference>
<name>A0A3B0RE01_9ZZZZ</name>
<dbReference type="EMBL" id="UOEJ01000006">
    <property type="protein sequence ID" value="VAV90209.1"/>
    <property type="molecule type" value="Genomic_DNA"/>
</dbReference>
<dbReference type="GO" id="GO:0050129">
    <property type="term" value="F:N-formylglutamate deformylase activity"/>
    <property type="evidence" value="ECO:0007669"/>
    <property type="project" value="UniProtKB-EC"/>
</dbReference>
<dbReference type="EC" id="3.5.1.68" evidence="1"/>
<dbReference type="NCBIfam" id="TIGR02017">
    <property type="entry name" value="hutG_amidohyd"/>
    <property type="match status" value="1"/>
</dbReference>
<dbReference type="InterPro" id="IPR010247">
    <property type="entry name" value="HutG_amidohyd"/>
</dbReference>
<organism evidence="1">
    <name type="scientific">hydrothermal vent metagenome</name>
    <dbReference type="NCBI Taxonomy" id="652676"/>
    <lineage>
        <taxon>unclassified sequences</taxon>
        <taxon>metagenomes</taxon>
        <taxon>ecological metagenomes</taxon>
    </lineage>
</organism>
<sequence length="267" mass="29991">MTIFHFRQGNSPLLVSMPHVGVRLAPEMMADLNDPDRAIMDTDWYLDQLYDFLPDMGISLLRAEYSRTVIDLNRGGVALYPGQSETELCPTTTFDNQALYRAGCEPDGAEILRRRKKYWQPYHDRLRAELDRIKAQYGYALLWDAHSIKSHVPRFFDGQLPDLNLGSGGGVSCGPALADGLLAIGVASPYSTVLNGRFKGGYITRHYGDPDHDIHAIQLEISQTTYMDEAPAFTYQNSRAVHLRPVLKAMISSLLIKDPEHHIGEDQ</sequence>
<accession>A0A3B0RE01</accession>
<dbReference type="AlphaFoldDB" id="A0A3B0RE01"/>
<dbReference type="SUPFAM" id="SSF53187">
    <property type="entry name" value="Zn-dependent exopeptidases"/>
    <property type="match status" value="1"/>
</dbReference>